<evidence type="ECO:0000313" key="5">
    <source>
        <dbReference type="EMBL" id="RXW17048.1"/>
    </source>
</evidence>
<dbReference type="GO" id="GO:0006915">
    <property type="term" value="P:apoptotic process"/>
    <property type="evidence" value="ECO:0007669"/>
    <property type="project" value="UniProtKB-KW"/>
</dbReference>
<evidence type="ECO:0000256" key="3">
    <source>
        <dbReference type="ARBA" id="ARBA00022807"/>
    </source>
</evidence>
<feature type="domain" description="Peptidase C14 caspase" evidence="4">
    <location>
        <begin position="710"/>
        <end position="916"/>
    </location>
</feature>
<dbReference type="PANTHER" id="PTHR48104:SF30">
    <property type="entry name" value="METACASPASE-1"/>
    <property type="match status" value="1"/>
</dbReference>
<evidence type="ECO:0000256" key="2">
    <source>
        <dbReference type="ARBA" id="ARBA00022703"/>
    </source>
</evidence>
<evidence type="ECO:0000313" key="6">
    <source>
        <dbReference type="Proteomes" id="UP000290288"/>
    </source>
</evidence>
<proteinExistence type="inferred from homology"/>
<dbReference type="GO" id="GO:0006508">
    <property type="term" value="P:proteolysis"/>
    <property type="evidence" value="ECO:0007669"/>
    <property type="project" value="InterPro"/>
</dbReference>
<dbReference type="InterPro" id="IPR050452">
    <property type="entry name" value="Metacaspase"/>
</dbReference>
<name>A0A4V1Q319_9AGAR</name>
<evidence type="ECO:0000256" key="1">
    <source>
        <dbReference type="ARBA" id="ARBA00009005"/>
    </source>
</evidence>
<accession>A0A4V1Q319</accession>
<evidence type="ECO:0000259" key="4">
    <source>
        <dbReference type="Pfam" id="PF00656"/>
    </source>
</evidence>
<dbReference type="InterPro" id="IPR011600">
    <property type="entry name" value="Pept_C14_caspase"/>
</dbReference>
<protein>
    <recommendedName>
        <fullName evidence="4">Peptidase C14 caspase domain-containing protein</fullName>
    </recommendedName>
</protein>
<comment type="caution">
    <text evidence="5">The sequence shown here is derived from an EMBL/GenBank/DDBJ whole genome shotgun (WGS) entry which is preliminary data.</text>
</comment>
<dbReference type="EMBL" id="SDEE01000376">
    <property type="protein sequence ID" value="RXW17048.1"/>
    <property type="molecule type" value="Genomic_DNA"/>
</dbReference>
<dbReference type="InterPro" id="IPR029030">
    <property type="entry name" value="Caspase-like_dom_sf"/>
</dbReference>
<feature type="domain" description="Peptidase C14 caspase" evidence="4">
    <location>
        <begin position="71"/>
        <end position="321"/>
    </location>
</feature>
<keyword evidence="3" id="KW-0788">Thiol protease</keyword>
<dbReference type="GO" id="GO:0005737">
    <property type="term" value="C:cytoplasm"/>
    <property type="evidence" value="ECO:0007669"/>
    <property type="project" value="TreeGrafter"/>
</dbReference>
<organism evidence="5 6">
    <name type="scientific">Candolleomyces aberdarensis</name>
    <dbReference type="NCBI Taxonomy" id="2316362"/>
    <lineage>
        <taxon>Eukaryota</taxon>
        <taxon>Fungi</taxon>
        <taxon>Dikarya</taxon>
        <taxon>Basidiomycota</taxon>
        <taxon>Agaricomycotina</taxon>
        <taxon>Agaricomycetes</taxon>
        <taxon>Agaricomycetidae</taxon>
        <taxon>Agaricales</taxon>
        <taxon>Agaricineae</taxon>
        <taxon>Psathyrellaceae</taxon>
        <taxon>Candolleomyces</taxon>
    </lineage>
</organism>
<gene>
    <name evidence="5" type="ORF">EST38_g8799</name>
</gene>
<dbReference type="SUPFAM" id="SSF52129">
    <property type="entry name" value="Caspase-like"/>
    <property type="match status" value="1"/>
</dbReference>
<dbReference type="GO" id="GO:0004197">
    <property type="term" value="F:cysteine-type endopeptidase activity"/>
    <property type="evidence" value="ECO:0007669"/>
    <property type="project" value="InterPro"/>
</dbReference>
<comment type="similarity">
    <text evidence="1">Belongs to the peptidase C14B family.</text>
</comment>
<sequence>MRIPGLNIQIKGYLELLWYIIGKNTHAGKSRSLKGRVGSLFRSNKSAEASDPKPEDPSDIKISDAPPLWGLIIGINDYTHPTEKLRKLKGSVSDADAINQYLQIDLKVPPDQIVNLRNKEASRDKIIAALDDLRDNPRIQSQDPILIYYAGHGGEIPSDDGTIQTLVPVDYLHGKTSPIPDRTLAALINGIAKKHGNNITVILDCCHSGSGTRGSSEESETLARGCELGLGDVPRNLDALICAAYPGAETSSRGIRFAEGFATKGMKSHVLLAACSANELALEDKQSEEAHGRFTTALLELFRSVPPDQLTYADILTKIRRIDGQNPQCEGFHRDRILFNAKVRPPTRRCYDVRQQGKAIILEGGQAHGITNGAEFTLYSDRNVALAGEPKLGTMVAREARIKPFITVLELVGGTNVPELKATAVAIQTKAGVSEDLLIHVPMEIRYMPVFEAIALEMTGTGPNPCRIGLVEKDKAKLEIVSHGKDQFAFNVLEKRATEHGFTRMPHHVDSNTNDIHRVLRAAAHYHFHLNLNHANNLIMNKIKIEFFPLLEDWDDSGELLLSPTEGVNMYQDGRIEYEVVAETKYGMRVTNETPWDLHFACLFFDHADFGILALTEVNAQTSYEKDYHLKKDSVAEIGYGPLGIPPLECDIPEGLDLTIGFLKFYFTNQVVDLSHVPQLSPFTSTRGFKNSGMVNKKSDPVWGTVLIPHLPALHGAVNDSDALSDYLQTNLKVPADRIVNLRNQEATRAGILRALNALSLRSVRHPRKDDSIIIYFAGYGGPLDSNIGLAGVRTIVPWDYSAATGNEIPPVTSSELLSYVAAIKRNKGDRITIIFDCGGSSQRVQEEQDGPILSRVIDIASGESTHEGELVSEKSVLAGNVFILSACSKGEAAREAQGHGLFTSALIKQLKRQGLVNTTRSNVLANLPQIPSQTPQAYGGIANTPLFDTGLVPPEQIAYNISEDRQRYVVHAGSVAGITPGAHFSVYRDRTRLAKKKPKVFIADRVALFTTTLKPLVDQPLKPLLNSPSAIPSGPGHQTDLVVAVPPKLKDALTPFYQIALKLLYNTAAESYQVLFTEDKETADIFVDVSKNSKELFTVTVLDQRVSRHGYTDLSAPLPLKLEDIERFLRSAAHFYRHLNLSYLNTAIGESVSVEFLKLVDSDTEYDDDGHPYRYPVDNNLAATGLVEVQVDPEEPEDFGFRFINNSDSDLYPHIFYFDNSDLSIANYYPRGSKEVPIKKNGGVLTIGFDNPGTPAYSYFIRDGQDLDVGLIKVLFSKEPAALSSIPQNAIFEEAPVSGGGKMKVVEGKTDVPSMTRPSEKDLETIWGSVMFCIVQHRVLEDE</sequence>
<keyword evidence="3" id="KW-0645">Protease</keyword>
<dbReference type="OrthoDB" id="3223806at2759"/>
<keyword evidence="2" id="KW-0053">Apoptosis</keyword>
<keyword evidence="6" id="KW-1185">Reference proteome</keyword>
<keyword evidence="3" id="KW-0378">Hydrolase</keyword>
<dbReference type="Proteomes" id="UP000290288">
    <property type="component" value="Unassembled WGS sequence"/>
</dbReference>
<dbReference type="PANTHER" id="PTHR48104">
    <property type="entry name" value="METACASPASE-4"/>
    <property type="match status" value="1"/>
</dbReference>
<reference evidence="5 6" key="1">
    <citation type="submission" date="2019-01" db="EMBL/GenBank/DDBJ databases">
        <title>Draft genome sequence of Psathyrella aberdarensis IHI B618.</title>
        <authorList>
            <person name="Buettner E."/>
            <person name="Kellner H."/>
        </authorList>
    </citation>
    <scope>NUCLEOTIDE SEQUENCE [LARGE SCALE GENOMIC DNA]</scope>
    <source>
        <strain evidence="5 6">IHI B618</strain>
    </source>
</reference>
<dbReference type="Gene3D" id="3.40.50.1460">
    <property type="match status" value="2"/>
</dbReference>
<dbReference type="Pfam" id="PF00656">
    <property type="entry name" value="Peptidase_C14"/>
    <property type="match status" value="2"/>
</dbReference>